<dbReference type="Proteomes" id="UP000646548">
    <property type="component" value="Unassembled WGS sequence"/>
</dbReference>
<sequence length="88" mass="9322">MMLPSEGIQVLIRCHKRRNNPSDGAGVLPCFQQRLAGPLTRRSGLFQVSSAPLSSPALPTAAETSAFITKHRITNSGKDVFGDIGASS</sequence>
<dbReference type="AlphaFoldDB" id="A0A834CEJ2"/>
<comment type="caution">
    <text evidence="1">The sequence shown here is derived from an EMBL/GenBank/DDBJ whole genome shotgun (WGS) entry which is preliminary data.</text>
</comment>
<gene>
    <name evidence="1" type="ORF">FQA47_010470</name>
</gene>
<protein>
    <submittedName>
        <fullName evidence="1">Uncharacterized protein</fullName>
    </submittedName>
</protein>
<name>A0A834CEJ2_ORYME</name>
<reference evidence="1" key="1">
    <citation type="journal article" name="BMC Genomics">
        <title>Long-read sequencing and de novo genome assembly of marine medaka (Oryzias melastigma).</title>
        <authorList>
            <person name="Liang P."/>
            <person name="Saqib H.S.A."/>
            <person name="Ni X."/>
            <person name="Shen Y."/>
        </authorList>
    </citation>
    <scope>NUCLEOTIDE SEQUENCE</scope>
    <source>
        <strain evidence="1">Bigg-433</strain>
    </source>
</reference>
<dbReference type="EMBL" id="WKFB01000365">
    <property type="protein sequence ID" value="KAF6725325.1"/>
    <property type="molecule type" value="Genomic_DNA"/>
</dbReference>
<accession>A0A834CEJ2</accession>
<organism evidence="1 2">
    <name type="scientific">Oryzias melastigma</name>
    <name type="common">Marine medaka</name>
    <dbReference type="NCBI Taxonomy" id="30732"/>
    <lineage>
        <taxon>Eukaryota</taxon>
        <taxon>Metazoa</taxon>
        <taxon>Chordata</taxon>
        <taxon>Craniata</taxon>
        <taxon>Vertebrata</taxon>
        <taxon>Euteleostomi</taxon>
        <taxon>Actinopterygii</taxon>
        <taxon>Neopterygii</taxon>
        <taxon>Teleostei</taxon>
        <taxon>Neoteleostei</taxon>
        <taxon>Acanthomorphata</taxon>
        <taxon>Ovalentaria</taxon>
        <taxon>Atherinomorphae</taxon>
        <taxon>Beloniformes</taxon>
        <taxon>Adrianichthyidae</taxon>
        <taxon>Oryziinae</taxon>
        <taxon>Oryzias</taxon>
    </lineage>
</organism>
<evidence type="ECO:0000313" key="1">
    <source>
        <dbReference type="EMBL" id="KAF6725325.1"/>
    </source>
</evidence>
<proteinExistence type="predicted"/>
<evidence type="ECO:0000313" key="2">
    <source>
        <dbReference type="Proteomes" id="UP000646548"/>
    </source>
</evidence>